<name>A0A2J8WXY8_PONAB</name>
<dbReference type="GO" id="GO:0016787">
    <property type="term" value="F:hydrolase activity"/>
    <property type="evidence" value="ECO:0007669"/>
    <property type="project" value="UniProtKB-KW"/>
</dbReference>
<keyword evidence="4" id="KW-1133">Transmembrane helix</keyword>
<dbReference type="PRINTS" id="PR02045">
    <property type="entry name" value="F138DOMAIN"/>
</dbReference>
<evidence type="ECO:0000256" key="4">
    <source>
        <dbReference type="SAM" id="Phobius"/>
    </source>
</evidence>
<dbReference type="Gene3D" id="3.30.420.40">
    <property type="match status" value="1"/>
</dbReference>
<dbReference type="Pfam" id="PF01150">
    <property type="entry name" value="GDA1_CD39"/>
    <property type="match status" value="1"/>
</dbReference>
<evidence type="ECO:0000256" key="3">
    <source>
        <dbReference type="ARBA" id="ARBA00022801"/>
    </source>
</evidence>
<dbReference type="PANTHER" id="PTHR12138">
    <property type="entry name" value="PRIMATE-EXPANDED PROTEIN FAMILY"/>
    <property type="match status" value="1"/>
</dbReference>
<comment type="cofactor">
    <cofactor evidence="1">
        <name>Mg(2+)</name>
        <dbReference type="ChEBI" id="CHEBI:18420"/>
    </cofactor>
</comment>
<protein>
    <submittedName>
        <fullName evidence="5">ENTPD3 isoform 4</fullName>
    </submittedName>
</protein>
<reference evidence="5" key="1">
    <citation type="submission" date="2017-12" db="EMBL/GenBank/DDBJ databases">
        <title>High-resolution comparative analysis of great ape genomes.</title>
        <authorList>
            <person name="Pollen A."/>
            <person name="Hastie A."/>
            <person name="Hormozdiari F."/>
            <person name="Dougherty M."/>
            <person name="Liu R."/>
            <person name="Chaisson M."/>
            <person name="Hoppe E."/>
            <person name="Hill C."/>
            <person name="Pang A."/>
            <person name="Hillier L."/>
            <person name="Baker C."/>
            <person name="Armstrong J."/>
            <person name="Shendure J."/>
            <person name="Paten B."/>
            <person name="Wilson R."/>
            <person name="Chao H."/>
            <person name="Schneider V."/>
            <person name="Ventura M."/>
            <person name="Kronenberg Z."/>
            <person name="Murali S."/>
            <person name="Gordon D."/>
            <person name="Cantsilieris S."/>
            <person name="Munson K."/>
            <person name="Nelson B."/>
            <person name="Raja A."/>
            <person name="Underwood J."/>
            <person name="Diekhans M."/>
            <person name="Fiddes I."/>
            <person name="Haussler D."/>
            <person name="Eichler E."/>
        </authorList>
    </citation>
    <scope>NUCLEOTIDE SEQUENCE [LARGE SCALE GENOMIC DNA]</scope>
    <source>
        <strain evidence="5">Susie</strain>
    </source>
</reference>
<gene>
    <name evidence="5" type="ORF">CR201_G0006380</name>
</gene>
<keyword evidence="3" id="KW-0378">Hydrolase</keyword>
<dbReference type="AlphaFoldDB" id="A0A2J8WXY8"/>
<dbReference type="EMBL" id="NDHI03003375">
    <property type="protein sequence ID" value="PNJ74645.1"/>
    <property type="molecule type" value="Genomic_DNA"/>
</dbReference>
<accession>A0A2J8WXY8</accession>
<keyword evidence="4" id="KW-0472">Membrane</keyword>
<evidence type="ECO:0000256" key="1">
    <source>
        <dbReference type="ARBA" id="ARBA00001946"/>
    </source>
</evidence>
<feature type="non-terminal residue" evidence="5">
    <location>
        <position position="130"/>
    </location>
</feature>
<dbReference type="InterPro" id="IPR000407">
    <property type="entry name" value="GDA1_CD39_NTPase"/>
</dbReference>
<feature type="transmembrane region" description="Helical" evidence="4">
    <location>
        <begin position="24"/>
        <end position="43"/>
    </location>
</feature>
<dbReference type="PANTHER" id="PTHR12138:SF162">
    <property type="entry name" value="CHROMOSOME UNDETERMINED SCAFFOLD_275, WHOLE GENOME SHOTGUN SEQUENCE"/>
    <property type="match status" value="1"/>
</dbReference>
<proteinExistence type="inferred from homology"/>
<keyword evidence="4" id="KW-0812">Transmembrane</keyword>
<organism evidence="5">
    <name type="scientific">Pongo abelii</name>
    <name type="common">Sumatran orangutan</name>
    <name type="synonym">Pongo pygmaeus abelii</name>
    <dbReference type="NCBI Taxonomy" id="9601"/>
    <lineage>
        <taxon>Eukaryota</taxon>
        <taxon>Metazoa</taxon>
        <taxon>Chordata</taxon>
        <taxon>Craniata</taxon>
        <taxon>Vertebrata</taxon>
        <taxon>Euteleostomi</taxon>
        <taxon>Mammalia</taxon>
        <taxon>Eutheria</taxon>
        <taxon>Euarchontoglires</taxon>
        <taxon>Primates</taxon>
        <taxon>Haplorrhini</taxon>
        <taxon>Catarrhini</taxon>
        <taxon>Hominidae</taxon>
        <taxon>Pongo</taxon>
    </lineage>
</organism>
<sequence>MFAVLTRQPCEQAGLKALYRTPTIIALVVLLVSIVVLVSITVIQIHKQEVLPPGLKTGFHRVGQASLELLTSGDPPTSASQSGGIIGMSHRAQPQLRYGIVLDAGSSRTTVYVYQWPAEKENNTGVVSQT</sequence>
<evidence type="ECO:0000313" key="5">
    <source>
        <dbReference type="EMBL" id="PNJ74645.1"/>
    </source>
</evidence>
<comment type="similarity">
    <text evidence="2">Belongs to the GDA1/CD39 NTPase family.</text>
</comment>
<dbReference type="STRING" id="9601.ENSPPYP00000000701"/>
<comment type="caution">
    <text evidence="5">The sequence shown here is derived from an EMBL/GenBank/DDBJ whole genome shotgun (WGS) entry which is preliminary data.</text>
</comment>
<evidence type="ECO:0000256" key="2">
    <source>
        <dbReference type="ARBA" id="ARBA00009283"/>
    </source>
</evidence>